<dbReference type="InterPro" id="IPR012292">
    <property type="entry name" value="Globin/Proto"/>
</dbReference>
<dbReference type="EMBL" id="CP018820">
    <property type="protein sequence ID" value="APR52610.1"/>
    <property type="molecule type" value="Genomic_DNA"/>
</dbReference>
<dbReference type="PROSITE" id="PS50111">
    <property type="entry name" value="CHEMOTAXIS_TRANSDUC_2"/>
    <property type="match status" value="1"/>
</dbReference>
<dbReference type="Proteomes" id="UP000286681">
    <property type="component" value="Unassembled WGS sequence"/>
</dbReference>
<evidence type="ECO:0000313" key="8">
    <source>
        <dbReference type="Proteomes" id="UP000185161"/>
    </source>
</evidence>
<dbReference type="Gene3D" id="1.10.490.10">
    <property type="entry name" value="Globins"/>
    <property type="match status" value="1"/>
</dbReference>
<dbReference type="GO" id="GO:0020037">
    <property type="term" value="F:heme binding"/>
    <property type="evidence" value="ECO:0007669"/>
    <property type="project" value="InterPro"/>
</dbReference>
<dbReference type="Pfam" id="PF11563">
    <property type="entry name" value="Protoglobin"/>
    <property type="match status" value="1"/>
</dbReference>
<feature type="domain" description="Methyl-accepting transducer" evidence="4">
    <location>
        <begin position="221"/>
        <end position="450"/>
    </location>
</feature>
<dbReference type="KEGG" id="skr:BRX40_09380"/>
<dbReference type="InterPro" id="IPR039379">
    <property type="entry name" value="Protoglobin_sensor_dom"/>
</dbReference>
<reference evidence="6" key="1">
    <citation type="submission" date="2016-12" db="EMBL/GenBank/DDBJ databases">
        <title>Whole genome sequencing of Sphingomonas koreensis.</title>
        <authorList>
            <person name="Conlan S."/>
            <person name="Thomas P.J."/>
            <person name="Mullikin J."/>
            <person name="Palmore T.N."/>
            <person name="Frank K.M."/>
            <person name="Segre J.A."/>
        </authorList>
    </citation>
    <scope>NUCLEOTIDE SEQUENCE</scope>
    <source>
        <strain evidence="6">ABOJV</strain>
    </source>
</reference>
<dbReference type="GO" id="GO:0016020">
    <property type="term" value="C:membrane"/>
    <property type="evidence" value="ECO:0007669"/>
    <property type="project" value="InterPro"/>
</dbReference>
<evidence type="ECO:0000256" key="2">
    <source>
        <dbReference type="ARBA" id="ARBA00029447"/>
    </source>
</evidence>
<dbReference type="InterPro" id="IPR009050">
    <property type="entry name" value="Globin-like_sf"/>
</dbReference>
<evidence type="ECO:0000256" key="1">
    <source>
        <dbReference type="ARBA" id="ARBA00022500"/>
    </source>
</evidence>
<keyword evidence="8" id="KW-1185">Reference proteome</keyword>
<dbReference type="RefSeq" id="WP_075151408.1">
    <property type="nucleotide sequence ID" value="NZ_CP018820.1"/>
</dbReference>
<dbReference type="AlphaFoldDB" id="A0A1L6JAU3"/>
<dbReference type="InterPro" id="IPR044398">
    <property type="entry name" value="Globin-sensor_dom"/>
</dbReference>
<dbReference type="Gene3D" id="1.10.287.950">
    <property type="entry name" value="Methyl-accepting chemotaxis protein"/>
    <property type="match status" value="1"/>
</dbReference>
<accession>A0A1L6JAU3</accession>
<dbReference type="InterPro" id="IPR004089">
    <property type="entry name" value="MCPsignal_dom"/>
</dbReference>
<keyword evidence="3" id="KW-0807">Transducer</keyword>
<protein>
    <submittedName>
        <fullName evidence="6">Chemotaxis protein</fullName>
    </submittedName>
</protein>
<proteinExistence type="inferred from homology"/>
<comment type="similarity">
    <text evidence="2">Belongs to the methyl-accepting chemotaxis (MCP) protein family.</text>
</comment>
<evidence type="ECO:0000259" key="5">
    <source>
        <dbReference type="PROSITE" id="PS50885"/>
    </source>
</evidence>
<reference evidence="7 9" key="3">
    <citation type="submission" date="2018-07" db="EMBL/GenBank/DDBJ databases">
        <title>Genomic and Epidemiologic Investigation of an Indolent Hospital Outbreak.</title>
        <authorList>
            <person name="Johnson R.C."/>
            <person name="Deming C."/>
            <person name="Conlan S."/>
            <person name="Zellmer C.J."/>
            <person name="Michelin A.V."/>
            <person name="Lee-Lin S."/>
            <person name="Thomas P.J."/>
            <person name="Park M."/>
            <person name="Weingarten R.A."/>
            <person name="Less J."/>
            <person name="Dekker J.P."/>
            <person name="Frank K.M."/>
            <person name="Musser K.A."/>
            <person name="Mcquiston J.R."/>
            <person name="Henderson D.K."/>
            <person name="Lau A.F."/>
            <person name="Palmore T.N."/>
            <person name="Segre J.A."/>
        </authorList>
    </citation>
    <scope>NUCLEOTIDE SEQUENCE [LARGE SCALE GENOMIC DNA]</scope>
    <source>
        <strain evidence="7 9">SK-NIH.Env10_0317</strain>
    </source>
</reference>
<reference evidence="8" key="2">
    <citation type="submission" date="2016-12" db="EMBL/GenBank/DDBJ databases">
        <title>Whole genome sequencing of Sphingomonas sp. ABOJV.</title>
        <authorList>
            <person name="Conlan S."/>
            <person name="Thomas P.J."/>
            <person name="Mullikin J."/>
            <person name="Palmore T.N."/>
            <person name="Frank K.M."/>
            <person name="Segre J.A."/>
        </authorList>
    </citation>
    <scope>NUCLEOTIDE SEQUENCE [LARGE SCALE GENOMIC DNA]</scope>
    <source>
        <strain evidence="8">ABOJV</strain>
    </source>
</reference>
<dbReference type="GO" id="GO:0006935">
    <property type="term" value="P:chemotaxis"/>
    <property type="evidence" value="ECO:0007669"/>
    <property type="project" value="UniProtKB-KW"/>
</dbReference>
<evidence type="ECO:0000313" key="9">
    <source>
        <dbReference type="Proteomes" id="UP000286681"/>
    </source>
</evidence>
<dbReference type="SMART" id="SM00283">
    <property type="entry name" value="MA"/>
    <property type="match status" value="1"/>
</dbReference>
<feature type="domain" description="HAMP" evidence="5">
    <location>
        <begin position="165"/>
        <end position="216"/>
    </location>
</feature>
<organism evidence="6 8">
    <name type="scientific">Sphingomonas koreensis</name>
    <dbReference type="NCBI Taxonomy" id="93064"/>
    <lineage>
        <taxon>Bacteria</taxon>
        <taxon>Pseudomonadati</taxon>
        <taxon>Pseudomonadota</taxon>
        <taxon>Alphaproteobacteria</taxon>
        <taxon>Sphingomonadales</taxon>
        <taxon>Sphingomonadaceae</taxon>
        <taxon>Sphingomonas</taxon>
    </lineage>
</organism>
<keyword evidence="1" id="KW-0145">Chemotaxis</keyword>
<dbReference type="PANTHER" id="PTHR43531">
    <property type="entry name" value="PROTEIN ICFG"/>
    <property type="match status" value="1"/>
</dbReference>
<dbReference type="GO" id="GO:0019825">
    <property type="term" value="F:oxygen binding"/>
    <property type="evidence" value="ECO:0007669"/>
    <property type="project" value="InterPro"/>
</dbReference>
<dbReference type="InterPro" id="IPR003660">
    <property type="entry name" value="HAMP_dom"/>
</dbReference>
<evidence type="ECO:0000256" key="3">
    <source>
        <dbReference type="PROSITE-ProRule" id="PRU00284"/>
    </source>
</evidence>
<name>A0A1L6JAU3_9SPHN</name>
<evidence type="ECO:0000313" key="7">
    <source>
        <dbReference type="EMBL" id="RSU99971.1"/>
    </source>
</evidence>
<dbReference type="OrthoDB" id="5292010at2"/>
<dbReference type="SUPFAM" id="SSF46458">
    <property type="entry name" value="Globin-like"/>
    <property type="match status" value="1"/>
</dbReference>
<gene>
    <name evidence="6" type="ORF">BRX40_09380</name>
    <name evidence="7" type="ORF">CA257_18860</name>
</gene>
<dbReference type="Proteomes" id="UP000185161">
    <property type="component" value="Chromosome"/>
</dbReference>
<dbReference type="InterPro" id="IPR004090">
    <property type="entry name" value="Chemotax_Me-accpt_rcpt"/>
</dbReference>
<evidence type="ECO:0000313" key="6">
    <source>
        <dbReference type="EMBL" id="APR52610.1"/>
    </source>
</evidence>
<sequence>MSVTDIEARLRFFELNERQRDALRAARPIVERSIGPALDRFYARARSTPETARFFRDDAHVASAHAAQTRHWMHLINGRFDADYYSSVRRIGAVHARIGLEPRWYIGAYSLVLEDIVRAVDRASPPWRRLPGLRAGRGEMIAALTKAALLDMELSISTYFDEAAAERNRAIATLDDALARLADGDLAEDIAGLPSAFASLERSYNATLANLRATIGSVVSASGAIKGGSHDIAAASESLARRMESNAAALEQTAAALGQVEARVRTTASGARETLTIADEARVAMEQGKTGASDAVQTMQVVHESARGIDTVIEGVDKIAFQTRVLAMNAAVEAGRAGEAGRGFAVVADLVRALAMRAEEEARKAREGLSATQSEIELAVGAVSRVDDALNGVATKFERVHALIAQMSDDNAAQSSAISEINTVVGTMDQATQQNASMIEQNSVSARSLHDDATRLATQAGRFQVSHAVPARVSAGR</sequence>
<dbReference type="CDD" id="cd01068">
    <property type="entry name" value="globin_sensor"/>
    <property type="match status" value="1"/>
</dbReference>
<evidence type="ECO:0000259" key="4">
    <source>
        <dbReference type="PROSITE" id="PS50111"/>
    </source>
</evidence>
<dbReference type="Pfam" id="PF00015">
    <property type="entry name" value="MCPsignal"/>
    <property type="match status" value="1"/>
</dbReference>
<dbReference type="GeneID" id="44132769"/>
<dbReference type="PROSITE" id="PS50885">
    <property type="entry name" value="HAMP"/>
    <property type="match status" value="1"/>
</dbReference>
<dbReference type="SUPFAM" id="SSF58104">
    <property type="entry name" value="Methyl-accepting chemotaxis protein (MCP) signaling domain"/>
    <property type="match status" value="1"/>
</dbReference>
<dbReference type="EMBL" id="QQWO01000020">
    <property type="protein sequence ID" value="RSU99971.1"/>
    <property type="molecule type" value="Genomic_DNA"/>
</dbReference>
<dbReference type="STRING" id="93064.BRX40_09380"/>
<dbReference type="GO" id="GO:0007165">
    <property type="term" value="P:signal transduction"/>
    <property type="evidence" value="ECO:0007669"/>
    <property type="project" value="UniProtKB-KW"/>
</dbReference>
<dbReference type="InterPro" id="IPR051310">
    <property type="entry name" value="MCP_chemotaxis"/>
</dbReference>
<dbReference type="GO" id="GO:0004888">
    <property type="term" value="F:transmembrane signaling receptor activity"/>
    <property type="evidence" value="ECO:0007669"/>
    <property type="project" value="InterPro"/>
</dbReference>
<dbReference type="PRINTS" id="PR00260">
    <property type="entry name" value="CHEMTRNSDUCR"/>
</dbReference>
<dbReference type="PANTHER" id="PTHR43531:SF11">
    <property type="entry name" value="METHYL-ACCEPTING CHEMOTAXIS PROTEIN 3"/>
    <property type="match status" value="1"/>
</dbReference>